<dbReference type="Proteomes" id="UP000244925">
    <property type="component" value="Unassembled WGS sequence"/>
</dbReference>
<evidence type="ECO:0000256" key="4">
    <source>
        <dbReference type="ARBA" id="ARBA00008391"/>
    </source>
</evidence>
<dbReference type="GO" id="GO:0004422">
    <property type="term" value="F:hypoxanthine phosphoribosyltransferase activity"/>
    <property type="evidence" value="ECO:0007669"/>
    <property type="project" value="InterPro"/>
</dbReference>
<evidence type="ECO:0000256" key="15">
    <source>
        <dbReference type="RuleBase" id="RU364099"/>
    </source>
</evidence>
<proteinExistence type="inferred from homology"/>
<dbReference type="EC" id="2.4.2.8" evidence="5 15"/>
<dbReference type="PANTHER" id="PTHR43340">
    <property type="entry name" value="HYPOXANTHINE-GUANINE PHOSPHORIBOSYLTRANSFERASE"/>
    <property type="match status" value="1"/>
</dbReference>
<dbReference type="NCBIfam" id="TIGR01203">
    <property type="entry name" value="HGPRTase"/>
    <property type="match status" value="1"/>
</dbReference>
<sequence length="187" mass="20430">MSENKRVSYNGLTFKPFIEASAIAQRVDDIAATMSSDYNGLRPLVICVLNGAAVFAVDMFRRLSIDAEITFIRLKSYEGTSSTGVVKQVVGLSEDIAGRDIIVVEDIIDTGTTISRLIDDLKAMNPASVKVATLLYKPEACRHDINPEYVGFTIPNKFIIGYGLDIDGLARNLPDIWVVDPQSCPDA</sequence>
<evidence type="ECO:0000256" key="13">
    <source>
        <dbReference type="ARBA" id="ARBA00048811"/>
    </source>
</evidence>
<dbReference type="Gene3D" id="3.40.50.2020">
    <property type="match status" value="1"/>
</dbReference>
<keyword evidence="8 15" id="KW-0808">Transferase</keyword>
<dbReference type="InterPro" id="IPR029057">
    <property type="entry name" value="PRTase-like"/>
</dbReference>
<dbReference type="Pfam" id="PF00156">
    <property type="entry name" value="Pribosyltran"/>
    <property type="match status" value="1"/>
</dbReference>
<evidence type="ECO:0000259" key="16">
    <source>
        <dbReference type="Pfam" id="PF00156"/>
    </source>
</evidence>
<dbReference type="GO" id="GO:0006178">
    <property type="term" value="P:guanine salvage"/>
    <property type="evidence" value="ECO:0007669"/>
    <property type="project" value="TreeGrafter"/>
</dbReference>
<gene>
    <name evidence="17" type="primary">hpt</name>
    <name evidence="17" type="ORF">C5O25_03170</name>
</gene>
<evidence type="ECO:0000256" key="9">
    <source>
        <dbReference type="ARBA" id="ARBA00022723"/>
    </source>
</evidence>
<evidence type="ECO:0000256" key="7">
    <source>
        <dbReference type="ARBA" id="ARBA00022676"/>
    </source>
</evidence>
<comment type="subcellular location">
    <subcellularLocation>
        <location evidence="2 15">Cytoplasm</location>
    </subcellularLocation>
</comment>
<dbReference type="GO" id="GO:0006166">
    <property type="term" value="P:purine ribonucleoside salvage"/>
    <property type="evidence" value="ECO:0007669"/>
    <property type="project" value="UniProtKB-KW"/>
</dbReference>
<comment type="pathway">
    <text evidence="3 15">Purine metabolism; IMP biosynthesis via salvage pathway; IMP from hypoxanthine: step 1/1.</text>
</comment>
<comment type="similarity">
    <text evidence="4 15">Belongs to the purine/pyrimidine phosphoribosyltransferase family.</text>
</comment>
<keyword evidence="7 15" id="KW-0328">Glycosyltransferase</keyword>
<keyword evidence="18" id="KW-1185">Reference proteome</keyword>
<dbReference type="EMBL" id="PUBV01000004">
    <property type="protein sequence ID" value="PWB08892.1"/>
    <property type="molecule type" value="Genomic_DNA"/>
</dbReference>
<dbReference type="GO" id="GO:0032264">
    <property type="term" value="P:IMP salvage"/>
    <property type="evidence" value="ECO:0007669"/>
    <property type="project" value="UniProtKB-UniPathway"/>
</dbReference>
<evidence type="ECO:0000256" key="10">
    <source>
        <dbReference type="ARBA" id="ARBA00022726"/>
    </source>
</evidence>
<dbReference type="UniPathway" id="UPA00591">
    <property type="reaction ID" value="UER00648"/>
</dbReference>
<dbReference type="GO" id="GO:0000287">
    <property type="term" value="F:magnesium ion binding"/>
    <property type="evidence" value="ECO:0007669"/>
    <property type="project" value="TreeGrafter"/>
</dbReference>
<dbReference type="GO" id="GO:0032263">
    <property type="term" value="P:GMP salvage"/>
    <property type="evidence" value="ECO:0007669"/>
    <property type="project" value="TreeGrafter"/>
</dbReference>
<dbReference type="GeneID" id="93424589"/>
<keyword evidence="6 15" id="KW-0963">Cytoplasm</keyword>
<keyword evidence="11 15" id="KW-0547">Nucleotide-binding</keyword>
<keyword evidence="10 15" id="KW-0660">Purine salvage</keyword>
<dbReference type="SUPFAM" id="SSF53271">
    <property type="entry name" value="PRTase-like"/>
    <property type="match status" value="1"/>
</dbReference>
<name>A0A2V1IXY9_9BACT</name>
<evidence type="ECO:0000256" key="2">
    <source>
        <dbReference type="ARBA" id="ARBA00004496"/>
    </source>
</evidence>
<evidence type="ECO:0000256" key="6">
    <source>
        <dbReference type="ARBA" id="ARBA00022490"/>
    </source>
</evidence>
<evidence type="ECO:0000313" key="17">
    <source>
        <dbReference type="EMBL" id="PWB08892.1"/>
    </source>
</evidence>
<evidence type="ECO:0000256" key="5">
    <source>
        <dbReference type="ARBA" id="ARBA00011895"/>
    </source>
</evidence>
<keyword evidence="9 15" id="KW-0479">Metal-binding</keyword>
<accession>A0A2V1IXY9</accession>
<dbReference type="AlphaFoldDB" id="A0A2V1IXY9"/>
<dbReference type="PANTHER" id="PTHR43340:SF1">
    <property type="entry name" value="HYPOXANTHINE PHOSPHORIBOSYLTRANSFERASE"/>
    <property type="match status" value="1"/>
</dbReference>
<comment type="caution">
    <text evidence="17">The sequence shown here is derived from an EMBL/GenBank/DDBJ whole genome shotgun (WGS) entry which is preliminary data.</text>
</comment>
<comment type="catalytic activity">
    <reaction evidence="14">
        <text>IMP + diphosphate = hypoxanthine + 5-phospho-alpha-D-ribose 1-diphosphate</text>
        <dbReference type="Rhea" id="RHEA:17973"/>
        <dbReference type="ChEBI" id="CHEBI:17368"/>
        <dbReference type="ChEBI" id="CHEBI:33019"/>
        <dbReference type="ChEBI" id="CHEBI:58017"/>
        <dbReference type="ChEBI" id="CHEBI:58053"/>
        <dbReference type="EC" id="2.4.2.8"/>
    </reaction>
    <physiologicalReaction direction="right-to-left" evidence="14">
        <dbReference type="Rhea" id="RHEA:17975"/>
    </physiologicalReaction>
</comment>
<evidence type="ECO:0000256" key="11">
    <source>
        <dbReference type="ARBA" id="ARBA00022741"/>
    </source>
</evidence>
<comment type="catalytic activity">
    <reaction evidence="13">
        <text>GMP + diphosphate = guanine + 5-phospho-alpha-D-ribose 1-diphosphate</text>
        <dbReference type="Rhea" id="RHEA:25424"/>
        <dbReference type="ChEBI" id="CHEBI:16235"/>
        <dbReference type="ChEBI" id="CHEBI:33019"/>
        <dbReference type="ChEBI" id="CHEBI:58017"/>
        <dbReference type="ChEBI" id="CHEBI:58115"/>
        <dbReference type="EC" id="2.4.2.8"/>
    </reaction>
    <physiologicalReaction direction="right-to-left" evidence="13">
        <dbReference type="Rhea" id="RHEA:25426"/>
    </physiologicalReaction>
</comment>
<dbReference type="CDD" id="cd06223">
    <property type="entry name" value="PRTases_typeI"/>
    <property type="match status" value="1"/>
</dbReference>
<organism evidence="17 18">
    <name type="scientific">Paramuribaculum intestinale</name>
    <dbReference type="NCBI Taxonomy" id="2094151"/>
    <lineage>
        <taxon>Bacteria</taxon>
        <taxon>Pseudomonadati</taxon>
        <taxon>Bacteroidota</taxon>
        <taxon>Bacteroidia</taxon>
        <taxon>Bacteroidales</taxon>
        <taxon>Muribaculaceae</taxon>
        <taxon>Paramuribaculum</taxon>
    </lineage>
</organism>
<dbReference type="InterPro" id="IPR000836">
    <property type="entry name" value="PRTase_dom"/>
</dbReference>
<dbReference type="InterPro" id="IPR005904">
    <property type="entry name" value="Hxn_phspho_trans"/>
</dbReference>
<evidence type="ECO:0000256" key="1">
    <source>
        <dbReference type="ARBA" id="ARBA00001946"/>
    </source>
</evidence>
<evidence type="ECO:0000256" key="14">
    <source>
        <dbReference type="ARBA" id="ARBA00049402"/>
    </source>
</evidence>
<evidence type="ECO:0000313" key="18">
    <source>
        <dbReference type="Proteomes" id="UP000244925"/>
    </source>
</evidence>
<dbReference type="GO" id="GO:0005829">
    <property type="term" value="C:cytosol"/>
    <property type="evidence" value="ECO:0007669"/>
    <property type="project" value="TreeGrafter"/>
</dbReference>
<protein>
    <recommendedName>
        <fullName evidence="5 15">Hypoxanthine phosphoribosyltransferase</fullName>
        <ecNumber evidence="5 15">2.4.2.8</ecNumber>
    </recommendedName>
</protein>
<reference evidence="18" key="1">
    <citation type="submission" date="2018-02" db="EMBL/GenBank/DDBJ databases">
        <authorList>
            <person name="Clavel T."/>
            <person name="Strowig T."/>
        </authorList>
    </citation>
    <scope>NUCLEOTIDE SEQUENCE [LARGE SCALE GENOMIC DNA]</scope>
    <source>
        <strain evidence="18">DSM 100764</strain>
    </source>
</reference>
<evidence type="ECO:0000256" key="8">
    <source>
        <dbReference type="ARBA" id="ARBA00022679"/>
    </source>
</evidence>
<dbReference type="RefSeq" id="WP_107035280.1">
    <property type="nucleotide sequence ID" value="NZ_CAONGC010000038.1"/>
</dbReference>
<comment type="cofactor">
    <cofactor evidence="1 15">
        <name>Mg(2+)</name>
        <dbReference type="ChEBI" id="CHEBI:18420"/>
    </cofactor>
</comment>
<dbReference type="GO" id="GO:0000166">
    <property type="term" value="F:nucleotide binding"/>
    <property type="evidence" value="ECO:0007669"/>
    <property type="project" value="UniProtKB-KW"/>
</dbReference>
<dbReference type="GO" id="GO:0052657">
    <property type="term" value="F:guanine phosphoribosyltransferase activity"/>
    <property type="evidence" value="ECO:0007669"/>
    <property type="project" value="RHEA"/>
</dbReference>
<feature type="domain" description="Phosphoribosyltransferase" evidence="16">
    <location>
        <begin position="21"/>
        <end position="166"/>
    </location>
</feature>
<dbReference type="InterPro" id="IPR050408">
    <property type="entry name" value="HGPRT"/>
</dbReference>
<dbReference type="GO" id="GO:0046100">
    <property type="term" value="P:hypoxanthine metabolic process"/>
    <property type="evidence" value="ECO:0007669"/>
    <property type="project" value="TreeGrafter"/>
</dbReference>
<evidence type="ECO:0000256" key="3">
    <source>
        <dbReference type="ARBA" id="ARBA00004669"/>
    </source>
</evidence>
<evidence type="ECO:0000256" key="12">
    <source>
        <dbReference type="ARBA" id="ARBA00022842"/>
    </source>
</evidence>
<keyword evidence="12 15" id="KW-0460">Magnesium</keyword>